<dbReference type="EMBL" id="PDEQ01000015">
    <property type="protein sequence ID" value="PEN10378.1"/>
    <property type="molecule type" value="Genomic_DNA"/>
</dbReference>
<feature type="compositionally biased region" description="Polar residues" evidence="1">
    <location>
        <begin position="28"/>
        <end position="39"/>
    </location>
</feature>
<dbReference type="RefSeq" id="WP_098079330.1">
    <property type="nucleotide sequence ID" value="NZ_PDEQ01000015.1"/>
</dbReference>
<name>A0A2A8CTD6_9BACT</name>
<sequence>MSDRTENRMDTYSPAETKASQKAHATMQKATEQAETSNEQVEELTAEAQEKRDEAQSIANAGGNPDEAEALLADARALEEKADRKQELQASYARRAEEAEAEWRETIRDERKRLQVEARKEAAKLESAVCDAMENLQAAIDDLEAFAAKASPTNLAVNIPELRTVNAAVPTRLPSYVKRTRERVSKILD</sequence>
<evidence type="ECO:0000256" key="1">
    <source>
        <dbReference type="SAM" id="MobiDB-lite"/>
    </source>
</evidence>
<comment type="caution">
    <text evidence="2">The sequence shown here is derived from an EMBL/GenBank/DDBJ whole genome shotgun (WGS) entry which is preliminary data.</text>
</comment>
<protein>
    <recommendedName>
        <fullName evidence="4">Nucleotide exchange factor GrpE</fullName>
    </recommendedName>
</protein>
<keyword evidence="3" id="KW-1185">Reference proteome</keyword>
<evidence type="ECO:0008006" key="4">
    <source>
        <dbReference type="Google" id="ProtNLM"/>
    </source>
</evidence>
<gene>
    <name evidence="2" type="ORF">CRI94_17325</name>
</gene>
<evidence type="ECO:0000313" key="3">
    <source>
        <dbReference type="Proteomes" id="UP000220102"/>
    </source>
</evidence>
<dbReference type="AlphaFoldDB" id="A0A2A8CTD6"/>
<organism evidence="2 3">
    <name type="scientific">Longibacter salinarum</name>
    <dbReference type="NCBI Taxonomy" id="1850348"/>
    <lineage>
        <taxon>Bacteria</taxon>
        <taxon>Pseudomonadati</taxon>
        <taxon>Rhodothermota</taxon>
        <taxon>Rhodothermia</taxon>
        <taxon>Rhodothermales</taxon>
        <taxon>Salisaetaceae</taxon>
        <taxon>Longibacter</taxon>
    </lineage>
</organism>
<proteinExistence type="predicted"/>
<evidence type="ECO:0000313" key="2">
    <source>
        <dbReference type="EMBL" id="PEN10378.1"/>
    </source>
</evidence>
<feature type="region of interest" description="Disordered" evidence="1">
    <location>
        <begin position="1"/>
        <end position="66"/>
    </location>
</feature>
<accession>A0A2A8CTD6</accession>
<dbReference type="Proteomes" id="UP000220102">
    <property type="component" value="Unassembled WGS sequence"/>
</dbReference>
<reference evidence="2 3" key="1">
    <citation type="submission" date="2017-10" db="EMBL/GenBank/DDBJ databases">
        <title>Draft genome of Longibacter Salinarum.</title>
        <authorList>
            <person name="Goh K.M."/>
            <person name="Shamsir M.S."/>
            <person name="Lim S.W."/>
        </authorList>
    </citation>
    <scope>NUCLEOTIDE SEQUENCE [LARGE SCALE GENOMIC DNA]</scope>
    <source>
        <strain evidence="2 3">KCTC 52045</strain>
    </source>
</reference>